<reference evidence="2" key="1">
    <citation type="submission" date="2020-06" db="EMBL/GenBank/DDBJ databases">
        <authorList>
            <person name="Li T."/>
            <person name="Hu X."/>
            <person name="Zhang T."/>
            <person name="Song X."/>
            <person name="Zhang H."/>
            <person name="Dai N."/>
            <person name="Sheng W."/>
            <person name="Hou X."/>
            <person name="Wei L."/>
        </authorList>
    </citation>
    <scope>NUCLEOTIDE SEQUENCE</scope>
    <source>
        <strain evidence="2">G02</strain>
        <tissue evidence="2">Leaf</tissue>
    </source>
</reference>
<dbReference type="PANTHER" id="PTHR31286:SF180">
    <property type="entry name" value="OS10G0362600 PROTEIN"/>
    <property type="match status" value="1"/>
</dbReference>
<dbReference type="PANTHER" id="PTHR31286">
    <property type="entry name" value="GLYCINE-RICH CELL WALL STRUCTURAL PROTEIN 1.8-LIKE"/>
    <property type="match status" value="1"/>
</dbReference>
<evidence type="ECO:0000313" key="2">
    <source>
        <dbReference type="EMBL" id="KAL0307174.1"/>
    </source>
</evidence>
<dbReference type="EMBL" id="JACGWJ010000028">
    <property type="protein sequence ID" value="KAL0307174.1"/>
    <property type="molecule type" value="Genomic_DNA"/>
</dbReference>
<dbReference type="InterPro" id="IPR040256">
    <property type="entry name" value="At4g02000-like"/>
</dbReference>
<name>A0AAW2KK04_SESRA</name>
<feature type="region of interest" description="Disordered" evidence="1">
    <location>
        <begin position="122"/>
        <end position="147"/>
    </location>
</feature>
<accession>A0AAW2KK04</accession>
<reference evidence="2" key="2">
    <citation type="journal article" date="2024" name="Plant">
        <title>Genomic evolution and insights into agronomic trait innovations of Sesamum species.</title>
        <authorList>
            <person name="Miao H."/>
            <person name="Wang L."/>
            <person name="Qu L."/>
            <person name="Liu H."/>
            <person name="Sun Y."/>
            <person name="Le M."/>
            <person name="Wang Q."/>
            <person name="Wei S."/>
            <person name="Zheng Y."/>
            <person name="Lin W."/>
            <person name="Duan Y."/>
            <person name="Cao H."/>
            <person name="Xiong S."/>
            <person name="Wang X."/>
            <person name="Wei L."/>
            <person name="Li C."/>
            <person name="Ma Q."/>
            <person name="Ju M."/>
            <person name="Zhao R."/>
            <person name="Li G."/>
            <person name="Mu C."/>
            <person name="Tian Q."/>
            <person name="Mei H."/>
            <person name="Zhang T."/>
            <person name="Gao T."/>
            <person name="Zhang H."/>
        </authorList>
    </citation>
    <scope>NUCLEOTIDE SEQUENCE</scope>
    <source>
        <strain evidence="2">G02</strain>
    </source>
</reference>
<sequence length="147" mass="16543">MHPGRSALGWAPTIATDSLTMRMERVSYARILVEVDASKTLVDQVEFRPPNGVTRRQSVVYKYTPKFCTECNRFGHHKSSCRDNQQPATATATATTAVGKPAVTKQVATRKALQTEWTLVQRRKKTEQKQLRTTTTEMKQKQSTTAT</sequence>
<feature type="compositionally biased region" description="Polar residues" evidence="1">
    <location>
        <begin position="131"/>
        <end position="147"/>
    </location>
</feature>
<organism evidence="2">
    <name type="scientific">Sesamum radiatum</name>
    <name type="common">Black benniseed</name>
    <dbReference type="NCBI Taxonomy" id="300843"/>
    <lineage>
        <taxon>Eukaryota</taxon>
        <taxon>Viridiplantae</taxon>
        <taxon>Streptophyta</taxon>
        <taxon>Embryophyta</taxon>
        <taxon>Tracheophyta</taxon>
        <taxon>Spermatophyta</taxon>
        <taxon>Magnoliopsida</taxon>
        <taxon>eudicotyledons</taxon>
        <taxon>Gunneridae</taxon>
        <taxon>Pentapetalae</taxon>
        <taxon>asterids</taxon>
        <taxon>lamiids</taxon>
        <taxon>Lamiales</taxon>
        <taxon>Pedaliaceae</taxon>
        <taxon>Sesamum</taxon>
    </lineage>
</organism>
<proteinExistence type="predicted"/>
<protein>
    <submittedName>
        <fullName evidence="2">Uncharacterized protein</fullName>
    </submittedName>
</protein>
<comment type="caution">
    <text evidence="2">The sequence shown here is derived from an EMBL/GenBank/DDBJ whole genome shotgun (WGS) entry which is preliminary data.</text>
</comment>
<dbReference type="AlphaFoldDB" id="A0AAW2KK04"/>
<gene>
    <name evidence="2" type="ORF">Sradi_6134700</name>
</gene>
<evidence type="ECO:0000256" key="1">
    <source>
        <dbReference type="SAM" id="MobiDB-lite"/>
    </source>
</evidence>